<organism evidence="1 2">
    <name type="scientific">Laccaria amethystina LaAM-08-1</name>
    <dbReference type="NCBI Taxonomy" id="1095629"/>
    <lineage>
        <taxon>Eukaryota</taxon>
        <taxon>Fungi</taxon>
        <taxon>Dikarya</taxon>
        <taxon>Basidiomycota</taxon>
        <taxon>Agaricomycotina</taxon>
        <taxon>Agaricomycetes</taxon>
        <taxon>Agaricomycetidae</taxon>
        <taxon>Agaricales</taxon>
        <taxon>Agaricineae</taxon>
        <taxon>Hydnangiaceae</taxon>
        <taxon>Laccaria</taxon>
    </lineage>
</organism>
<evidence type="ECO:0000313" key="2">
    <source>
        <dbReference type="Proteomes" id="UP000054477"/>
    </source>
</evidence>
<protein>
    <submittedName>
        <fullName evidence="1">Uncharacterized protein</fullName>
    </submittedName>
</protein>
<accession>A0A0C9XM58</accession>
<proteinExistence type="predicted"/>
<evidence type="ECO:0000313" key="1">
    <source>
        <dbReference type="EMBL" id="KIK06171.1"/>
    </source>
</evidence>
<dbReference type="OrthoDB" id="2891292at2759"/>
<name>A0A0C9XM58_9AGAR</name>
<reference evidence="2" key="2">
    <citation type="submission" date="2015-01" db="EMBL/GenBank/DDBJ databases">
        <title>Evolutionary Origins and Diversification of the Mycorrhizal Mutualists.</title>
        <authorList>
            <consortium name="DOE Joint Genome Institute"/>
            <consortium name="Mycorrhizal Genomics Consortium"/>
            <person name="Kohler A."/>
            <person name="Kuo A."/>
            <person name="Nagy L.G."/>
            <person name="Floudas D."/>
            <person name="Copeland A."/>
            <person name="Barry K.W."/>
            <person name="Cichocki N."/>
            <person name="Veneault-Fourrey C."/>
            <person name="LaButti K."/>
            <person name="Lindquist E.A."/>
            <person name="Lipzen A."/>
            <person name="Lundell T."/>
            <person name="Morin E."/>
            <person name="Murat C."/>
            <person name="Riley R."/>
            <person name="Ohm R."/>
            <person name="Sun H."/>
            <person name="Tunlid A."/>
            <person name="Henrissat B."/>
            <person name="Grigoriev I.V."/>
            <person name="Hibbett D.S."/>
            <person name="Martin F."/>
        </authorList>
    </citation>
    <scope>NUCLEOTIDE SEQUENCE [LARGE SCALE GENOMIC DNA]</scope>
    <source>
        <strain evidence="2">LaAM-08-1</strain>
    </source>
</reference>
<reference evidence="1 2" key="1">
    <citation type="submission" date="2014-04" db="EMBL/GenBank/DDBJ databases">
        <authorList>
            <consortium name="DOE Joint Genome Institute"/>
            <person name="Kuo A."/>
            <person name="Kohler A."/>
            <person name="Nagy L.G."/>
            <person name="Floudas D."/>
            <person name="Copeland A."/>
            <person name="Barry K.W."/>
            <person name="Cichocki N."/>
            <person name="Veneault-Fourrey C."/>
            <person name="LaButti K."/>
            <person name="Lindquist E.A."/>
            <person name="Lipzen A."/>
            <person name="Lundell T."/>
            <person name="Morin E."/>
            <person name="Murat C."/>
            <person name="Sun H."/>
            <person name="Tunlid A."/>
            <person name="Henrissat B."/>
            <person name="Grigoriev I.V."/>
            <person name="Hibbett D.S."/>
            <person name="Martin F."/>
            <person name="Nordberg H.P."/>
            <person name="Cantor M.N."/>
            <person name="Hua S.X."/>
        </authorList>
    </citation>
    <scope>NUCLEOTIDE SEQUENCE [LARGE SCALE GENOMIC DNA]</scope>
    <source>
        <strain evidence="1 2">LaAM-08-1</strain>
    </source>
</reference>
<dbReference type="AlphaFoldDB" id="A0A0C9XM58"/>
<keyword evidence="2" id="KW-1185">Reference proteome</keyword>
<feature type="non-terminal residue" evidence="1">
    <location>
        <position position="1"/>
    </location>
</feature>
<sequence>GLWLIGYCRIMGYGLQIPAHQLGGPKRVWDFWGYGLSNAWVMRVSTVVSNYASFAH</sequence>
<gene>
    <name evidence="1" type="ORF">K443DRAFT_90002</name>
</gene>
<dbReference type="EMBL" id="KN838554">
    <property type="protein sequence ID" value="KIK06171.1"/>
    <property type="molecule type" value="Genomic_DNA"/>
</dbReference>
<dbReference type="HOGENOM" id="CLU_200663_0_0_1"/>
<dbReference type="Proteomes" id="UP000054477">
    <property type="component" value="Unassembled WGS sequence"/>
</dbReference>